<organism evidence="1 2">
    <name type="scientific">Ceratitis capitata</name>
    <name type="common">Mediterranean fruit fly</name>
    <name type="synonym">Tephritis capitata</name>
    <dbReference type="NCBI Taxonomy" id="7213"/>
    <lineage>
        <taxon>Eukaryota</taxon>
        <taxon>Metazoa</taxon>
        <taxon>Ecdysozoa</taxon>
        <taxon>Arthropoda</taxon>
        <taxon>Hexapoda</taxon>
        <taxon>Insecta</taxon>
        <taxon>Pterygota</taxon>
        <taxon>Neoptera</taxon>
        <taxon>Endopterygota</taxon>
        <taxon>Diptera</taxon>
        <taxon>Brachycera</taxon>
        <taxon>Muscomorpha</taxon>
        <taxon>Tephritoidea</taxon>
        <taxon>Tephritidae</taxon>
        <taxon>Ceratitis</taxon>
        <taxon>Ceratitis</taxon>
    </lineage>
</organism>
<name>A0A811VG52_CERCA</name>
<evidence type="ECO:0000313" key="2">
    <source>
        <dbReference type="Proteomes" id="UP000606786"/>
    </source>
</evidence>
<proteinExistence type="predicted"/>
<gene>
    <name evidence="1" type="ORF">CCAP1982_LOCUS21973</name>
</gene>
<reference evidence="1" key="1">
    <citation type="submission" date="2020-11" db="EMBL/GenBank/DDBJ databases">
        <authorList>
            <person name="Whitehead M."/>
        </authorList>
    </citation>
    <scope>NUCLEOTIDE SEQUENCE</scope>
    <source>
        <strain evidence="1">EGII</strain>
    </source>
</reference>
<keyword evidence="2" id="KW-1185">Reference proteome</keyword>
<dbReference type="AlphaFoldDB" id="A0A811VG52"/>
<dbReference type="EMBL" id="CAJHJT010000056">
    <property type="protein sequence ID" value="CAD7013964.1"/>
    <property type="molecule type" value="Genomic_DNA"/>
</dbReference>
<comment type="caution">
    <text evidence="1">The sequence shown here is derived from an EMBL/GenBank/DDBJ whole genome shotgun (WGS) entry which is preliminary data.</text>
</comment>
<sequence>MEKCVKKAYRTESGSLSARESIIYIFFMEKKRLLKRKYLWPHVDLNLAKLVAKAQTEAPIDMSGSQKSKILISGTKYCILKKTLDGKVVSRRGLVNYRNLTQFEVLPLLSRRLHLVLKAQVTQNSTM</sequence>
<evidence type="ECO:0000313" key="1">
    <source>
        <dbReference type="EMBL" id="CAD7013964.1"/>
    </source>
</evidence>
<dbReference type="Proteomes" id="UP000606786">
    <property type="component" value="Unassembled WGS sequence"/>
</dbReference>
<accession>A0A811VG52</accession>
<protein>
    <submittedName>
        <fullName evidence="1">(Mediterranean fruit fly) hypothetical protein</fullName>
    </submittedName>
</protein>